<protein>
    <submittedName>
        <fullName evidence="3">Lipoprotein lpqT</fullName>
    </submittedName>
</protein>
<dbReference type="Proteomes" id="UP000006158">
    <property type="component" value="Chromosome"/>
</dbReference>
<keyword evidence="1 2" id="KW-0732">Signal</keyword>
<evidence type="ECO:0000256" key="1">
    <source>
        <dbReference type="ARBA" id="ARBA00022729"/>
    </source>
</evidence>
<accession>I7G7M5</accession>
<evidence type="ECO:0000313" key="3">
    <source>
        <dbReference type="EMBL" id="AFP41722.1"/>
    </source>
</evidence>
<dbReference type="Gene3D" id="3.40.1000.10">
    <property type="entry name" value="Mog1/PsbP, alpha/beta/alpha sandwich"/>
    <property type="match status" value="1"/>
</dbReference>
<dbReference type="Pfam" id="PF10738">
    <property type="entry name" value="Lpp-LpqN"/>
    <property type="match status" value="1"/>
</dbReference>
<proteinExistence type="predicted"/>
<keyword evidence="3" id="KW-0449">Lipoprotein</keyword>
<dbReference type="KEGG" id="msg:MSMEI_5280"/>
<sequence length="218" mass="23952">MRRSRAVTIVAAVMSVLTVASCGAETPDYQSIWTTTTTTTTTPSGEPPVPLWQHLESNGIVGEPVAPEKIPDLTVSMPTPPGWHPYNNPNLAPFTRMIAKGDTYPTAMLLAFKLYGDFDVKAALRDHGYADAQLSENFKQLNASLDDWRGFPSAMIEGSYDLNGRRMQSYNRVVIPTTEQAPPQRYLIQLTVTTYAEQAEAQAEDIEAIIAGFTVAKK</sequence>
<reference evidence="3 4" key="1">
    <citation type="journal article" date="2007" name="Genome Biol.">
        <title>Interrupted coding sequences in Mycobacterium smegmatis: authentic mutations or sequencing errors?</title>
        <authorList>
            <person name="Deshayes C."/>
            <person name="Perrodou E."/>
            <person name="Gallien S."/>
            <person name="Euphrasie D."/>
            <person name="Schaeffer C."/>
            <person name="Van-Dorsselaer A."/>
            <person name="Poch O."/>
            <person name="Lecompte O."/>
            <person name="Reyrat J.M."/>
        </authorList>
    </citation>
    <scope>NUCLEOTIDE SEQUENCE [LARGE SCALE GENOMIC DNA]</scope>
    <source>
        <strain evidence="4">ATCC 700084 / mc(2)155</strain>
    </source>
</reference>
<dbReference type="EMBL" id="CP001663">
    <property type="protein sequence ID" value="AFP41722.1"/>
    <property type="molecule type" value="Genomic_DNA"/>
</dbReference>
<name>I7G7M5_MYCS2</name>
<organism evidence="3 4">
    <name type="scientific">Mycolicibacterium smegmatis (strain ATCC 700084 / mc(2)155)</name>
    <name type="common">Mycobacterium smegmatis</name>
    <dbReference type="NCBI Taxonomy" id="246196"/>
    <lineage>
        <taxon>Bacteria</taxon>
        <taxon>Bacillati</taxon>
        <taxon>Actinomycetota</taxon>
        <taxon>Actinomycetes</taxon>
        <taxon>Mycobacteriales</taxon>
        <taxon>Mycobacteriaceae</taxon>
        <taxon>Mycolicibacterium</taxon>
    </lineage>
</organism>
<reference evidence="3 4" key="2">
    <citation type="journal article" date="2009" name="Genome Res.">
        <title>Ortho-proteogenomics: multiple proteomes investigation through orthology and a new MS-based protocol.</title>
        <authorList>
            <person name="Gallien S."/>
            <person name="Perrodou E."/>
            <person name="Carapito C."/>
            <person name="Deshayes C."/>
            <person name="Reyrat J.M."/>
            <person name="Van Dorsselaer A."/>
            <person name="Poch O."/>
            <person name="Schaeffer C."/>
            <person name="Lecompte O."/>
        </authorList>
    </citation>
    <scope>NUCLEOTIDE SEQUENCE [LARGE SCALE GENOMIC DNA]</scope>
    <source>
        <strain evidence="4">ATCC 700084 / mc(2)155</strain>
    </source>
</reference>
<feature type="chain" id="PRO_5039360532" evidence="2">
    <location>
        <begin position="25"/>
        <end position="218"/>
    </location>
</feature>
<dbReference type="PATRIC" id="fig|246196.56.peg.5400"/>
<dbReference type="InterPro" id="IPR019674">
    <property type="entry name" value="Lipoprotein_LpqN/LpqT-like"/>
</dbReference>
<dbReference type="AlphaFoldDB" id="I7G7M5"/>
<dbReference type="PROSITE" id="PS51257">
    <property type="entry name" value="PROKAR_LIPOPROTEIN"/>
    <property type="match status" value="1"/>
</dbReference>
<gene>
    <name evidence="3" type="primary">lpqT</name>
    <name evidence="3" type="ordered locus">MSMEI_5280</name>
</gene>
<feature type="signal peptide" evidence="2">
    <location>
        <begin position="1"/>
        <end position="24"/>
    </location>
</feature>
<evidence type="ECO:0000313" key="4">
    <source>
        <dbReference type="Proteomes" id="UP000006158"/>
    </source>
</evidence>
<evidence type="ECO:0000256" key="2">
    <source>
        <dbReference type="SAM" id="SignalP"/>
    </source>
</evidence>